<gene>
    <name evidence="2" type="ORF">J4203_00040</name>
</gene>
<protein>
    <submittedName>
        <fullName evidence="2">Uncharacterized protein</fullName>
    </submittedName>
</protein>
<organism evidence="2 3">
    <name type="scientific">Candidatus Iainarchaeum sp</name>
    <dbReference type="NCBI Taxonomy" id="3101447"/>
    <lineage>
        <taxon>Archaea</taxon>
        <taxon>Candidatus Iainarchaeota</taxon>
        <taxon>Candidatus Iainarchaeia</taxon>
        <taxon>Candidatus Iainarchaeales</taxon>
        <taxon>Candidatus Iainarchaeaceae</taxon>
        <taxon>Candidatus Iainarchaeum</taxon>
    </lineage>
</organism>
<keyword evidence="1" id="KW-1133">Transmembrane helix</keyword>
<sequence length="257" mass="27907">MSEKEGWVLYGFVVFAVVALGIGLLALANILGLNQASPDDESQATQERDEAMGRLTMTSFDRDMALKLMDKDSDGKCDACGMPVEMCIESGQLECNMGPDGASKMGLLNSQHVHADWKVYVNGKALDLSDKTHGGRMQAGLPVSSFMHVDEGAPAPELPGDVLHMHAKNVPLWLWFESLGMEFSRDCLELSATPKLGAGEKYCNGNGKTLKFYVNGQPNDGFEKYVFRDGDKLLISYGDETDLSAQLGSITSFGGRH</sequence>
<evidence type="ECO:0000313" key="2">
    <source>
        <dbReference type="EMBL" id="MBS3062239.1"/>
    </source>
</evidence>
<evidence type="ECO:0000313" key="3">
    <source>
        <dbReference type="Proteomes" id="UP000678237"/>
    </source>
</evidence>
<feature type="transmembrane region" description="Helical" evidence="1">
    <location>
        <begin position="7"/>
        <end position="28"/>
    </location>
</feature>
<dbReference type="EMBL" id="JAGVWE010000001">
    <property type="protein sequence ID" value="MBS3062239.1"/>
    <property type="molecule type" value="Genomic_DNA"/>
</dbReference>
<reference evidence="2" key="1">
    <citation type="submission" date="2021-03" db="EMBL/GenBank/DDBJ databases">
        <authorList>
            <person name="Jaffe A."/>
        </authorList>
    </citation>
    <scope>NUCLEOTIDE SEQUENCE</scope>
    <source>
        <strain evidence="2">RIFCSPLOWO2_01_FULL_58_19</strain>
    </source>
</reference>
<accession>A0A8T4L9L1</accession>
<evidence type="ECO:0000256" key="1">
    <source>
        <dbReference type="SAM" id="Phobius"/>
    </source>
</evidence>
<keyword evidence="1" id="KW-0812">Transmembrane</keyword>
<dbReference type="AlphaFoldDB" id="A0A8T4L9L1"/>
<keyword evidence="1" id="KW-0472">Membrane</keyword>
<dbReference type="Proteomes" id="UP000678237">
    <property type="component" value="Unassembled WGS sequence"/>
</dbReference>
<proteinExistence type="predicted"/>
<comment type="caution">
    <text evidence="2">The sequence shown here is derived from an EMBL/GenBank/DDBJ whole genome shotgun (WGS) entry which is preliminary data.</text>
</comment>
<reference evidence="2" key="2">
    <citation type="submission" date="2021-05" db="EMBL/GenBank/DDBJ databases">
        <title>Protein family content uncovers lineage relationships and bacterial pathway maintenance mechanisms in DPANN archaea.</title>
        <authorList>
            <person name="Castelle C.J."/>
            <person name="Meheust R."/>
            <person name="Jaffe A.L."/>
            <person name="Seitz K."/>
            <person name="Gong X."/>
            <person name="Baker B.J."/>
            <person name="Banfield J.F."/>
        </authorList>
    </citation>
    <scope>NUCLEOTIDE SEQUENCE</scope>
    <source>
        <strain evidence="2">RIFCSPLOWO2_01_FULL_58_19</strain>
    </source>
</reference>
<name>A0A8T4L9L1_9ARCH</name>